<keyword evidence="2 3" id="KW-0560">Oxidoreductase</keyword>
<evidence type="ECO:0000256" key="1">
    <source>
        <dbReference type="ARBA" id="ARBA00006484"/>
    </source>
</evidence>
<comment type="caution">
    <text evidence="3">The sequence shown here is derived from an EMBL/GenBank/DDBJ whole genome shotgun (WGS) entry which is preliminary data.</text>
</comment>
<keyword evidence="4" id="KW-1185">Reference proteome</keyword>
<dbReference type="InterPro" id="IPR036291">
    <property type="entry name" value="NAD(P)-bd_dom_sf"/>
</dbReference>
<dbReference type="GO" id="GO:0016491">
    <property type="term" value="F:oxidoreductase activity"/>
    <property type="evidence" value="ECO:0007669"/>
    <property type="project" value="UniProtKB-KW"/>
</dbReference>
<name>A0ABW1N9Y4_9ACTN</name>
<dbReference type="EC" id="1.1.1.-" evidence="3"/>
<proteinExistence type="inferred from homology"/>
<accession>A0ABW1N9Y4</accession>
<dbReference type="InterPro" id="IPR002347">
    <property type="entry name" value="SDR_fam"/>
</dbReference>
<dbReference type="Gene3D" id="3.40.50.720">
    <property type="entry name" value="NAD(P)-binding Rossmann-like Domain"/>
    <property type="match status" value="1"/>
</dbReference>
<dbReference type="RefSeq" id="WP_380746092.1">
    <property type="nucleotide sequence ID" value="NZ_JBHSRF010000001.1"/>
</dbReference>
<comment type="similarity">
    <text evidence="1">Belongs to the short-chain dehydrogenases/reductases (SDR) family.</text>
</comment>
<dbReference type="PANTHER" id="PTHR43669:SF3">
    <property type="entry name" value="ALCOHOL DEHYDROGENASE, PUTATIVE (AFU_ORTHOLOGUE AFUA_3G03445)-RELATED"/>
    <property type="match status" value="1"/>
</dbReference>
<dbReference type="EMBL" id="JBHSRF010000001">
    <property type="protein sequence ID" value="MFC6079743.1"/>
    <property type="molecule type" value="Genomic_DNA"/>
</dbReference>
<reference evidence="4" key="1">
    <citation type="journal article" date="2019" name="Int. J. Syst. Evol. Microbiol.">
        <title>The Global Catalogue of Microorganisms (GCM) 10K type strain sequencing project: providing services to taxonomists for standard genome sequencing and annotation.</title>
        <authorList>
            <consortium name="The Broad Institute Genomics Platform"/>
            <consortium name="The Broad Institute Genome Sequencing Center for Infectious Disease"/>
            <person name="Wu L."/>
            <person name="Ma J."/>
        </authorList>
    </citation>
    <scope>NUCLEOTIDE SEQUENCE [LARGE SCALE GENOMIC DNA]</scope>
    <source>
        <strain evidence="4">JCM 30346</strain>
    </source>
</reference>
<evidence type="ECO:0000256" key="2">
    <source>
        <dbReference type="ARBA" id="ARBA00023002"/>
    </source>
</evidence>
<dbReference type="PANTHER" id="PTHR43669">
    <property type="entry name" value="5-KETO-D-GLUCONATE 5-REDUCTASE"/>
    <property type="match status" value="1"/>
</dbReference>
<protein>
    <submittedName>
        <fullName evidence="3">SDR family NAD(P)-dependent oxidoreductase</fullName>
        <ecNumber evidence="3">1.1.1.-</ecNumber>
    </submittedName>
</protein>
<organism evidence="3 4">
    <name type="scientific">Sphaerisporangium aureirubrum</name>
    <dbReference type="NCBI Taxonomy" id="1544736"/>
    <lineage>
        <taxon>Bacteria</taxon>
        <taxon>Bacillati</taxon>
        <taxon>Actinomycetota</taxon>
        <taxon>Actinomycetes</taxon>
        <taxon>Streptosporangiales</taxon>
        <taxon>Streptosporangiaceae</taxon>
        <taxon>Sphaerisporangium</taxon>
    </lineage>
</organism>
<sequence length="262" mass="26790">MTTLLNDKNVIVYGAGGGIGHGIALTFAREGARLFLAGRTRKTLDEVADAVRAAGGTAEVAVLDVLDERAVDEHAAAVAAAGSIDASVNLVTRGDVQGIPLVEMSGADLTRAVTTGLLANFNTARAAARHMAARGSGVVMTVTSGSSRGAAPMMGSTGPADAAVETFLRYLAAEVGPTGVRVVCLHTAGVVETMTREKVLKVNEELTDFDPAMFEQMMAGMTMLKRAPRLAQVADTAAFLASDRASGITGTVINVTCGLVAG</sequence>
<gene>
    <name evidence="3" type="ORF">ACFP1K_01120</name>
</gene>
<dbReference type="SUPFAM" id="SSF51735">
    <property type="entry name" value="NAD(P)-binding Rossmann-fold domains"/>
    <property type="match status" value="1"/>
</dbReference>
<evidence type="ECO:0000313" key="4">
    <source>
        <dbReference type="Proteomes" id="UP001596137"/>
    </source>
</evidence>
<dbReference type="Proteomes" id="UP001596137">
    <property type="component" value="Unassembled WGS sequence"/>
</dbReference>
<dbReference type="Pfam" id="PF13561">
    <property type="entry name" value="adh_short_C2"/>
    <property type="match status" value="1"/>
</dbReference>
<evidence type="ECO:0000313" key="3">
    <source>
        <dbReference type="EMBL" id="MFC6079743.1"/>
    </source>
</evidence>
<dbReference type="CDD" id="cd05233">
    <property type="entry name" value="SDR_c"/>
    <property type="match status" value="1"/>
</dbReference>
<dbReference type="PRINTS" id="PR00081">
    <property type="entry name" value="GDHRDH"/>
</dbReference>